<keyword evidence="3" id="KW-1185">Reference proteome</keyword>
<protein>
    <recommendedName>
        <fullName evidence="1">F-box domain-containing protein</fullName>
    </recommendedName>
</protein>
<gene>
    <name evidence="2" type="ORF">OH76DRAFT_1400015</name>
</gene>
<dbReference type="Gene3D" id="3.80.10.10">
    <property type="entry name" value="Ribonuclease Inhibitor"/>
    <property type="match status" value="1"/>
</dbReference>
<dbReference type="SUPFAM" id="SSF81383">
    <property type="entry name" value="F-box domain"/>
    <property type="match status" value="1"/>
</dbReference>
<dbReference type="STRING" id="139420.A0A371DJP2"/>
<evidence type="ECO:0000313" key="3">
    <source>
        <dbReference type="Proteomes" id="UP000256964"/>
    </source>
</evidence>
<dbReference type="InterPro" id="IPR036047">
    <property type="entry name" value="F-box-like_dom_sf"/>
</dbReference>
<evidence type="ECO:0000259" key="1">
    <source>
        <dbReference type="PROSITE" id="PS50181"/>
    </source>
</evidence>
<sequence length="531" mass="59654">MQRAYINWSTSDTAPYRMHDRLARPANTIDPIQDVAVNPQELRNASTRIFGLPSELLLRIFSSLAAEDYYLIQATRVCRRWRTVALDNSRLWARITISDVDPRYSGWKAEAYIQRSRGQLLDVYFNHSSEVVARNLAQMLRDHTSRLRTLVVEVSNTAVVSCFMAHLRAGPVPHLETLHLLSKGASSNDKGVVHEFRSGRQLFLAPNDLGESVAHAPALRSLRLHPIHLSWRPEIYSGLSVLELRVPMMHPPSQRRILQILRQCPGLESLHLELSSLISFTAPEGGPVSLPSLSACTLASLPPASIAELLSHMALPATTRYRIITTEQYTDFDRPDYTVLPEDCSRLAGLINIRMMEFAVNAAKELLHIRCYHSSAGGLGDPVLQLDVSIQSEPDEVLTVFPQGFRVTELETLVVSGIGPEVSVVRMWRNIFCSAAKLRTLRLVGMDWEVIACAFQELMTLDHVGDLVCRELTDIELVDIEFEKEWLAGFLVICLKYRKACGFPLKRLDLLEARAVPNEMVGVSLEELLSM</sequence>
<dbReference type="SUPFAM" id="SSF52047">
    <property type="entry name" value="RNI-like"/>
    <property type="match status" value="1"/>
</dbReference>
<organism evidence="2 3">
    <name type="scientific">Lentinus brumalis</name>
    <dbReference type="NCBI Taxonomy" id="2498619"/>
    <lineage>
        <taxon>Eukaryota</taxon>
        <taxon>Fungi</taxon>
        <taxon>Dikarya</taxon>
        <taxon>Basidiomycota</taxon>
        <taxon>Agaricomycotina</taxon>
        <taxon>Agaricomycetes</taxon>
        <taxon>Polyporales</taxon>
        <taxon>Polyporaceae</taxon>
        <taxon>Lentinus</taxon>
    </lineage>
</organism>
<dbReference type="InterPro" id="IPR001810">
    <property type="entry name" value="F-box_dom"/>
</dbReference>
<dbReference type="Proteomes" id="UP000256964">
    <property type="component" value="Unassembled WGS sequence"/>
</dbReference>
<dbReference type="OrthoDB" id="2740279at2759"/>
<dbReference type="Pfam" id="PF12937">
    <property type="entry name" value="F-box-like"/>
    <property type="match status" value="1"/>
</dbReference>
<dbReference type="PROSITE" id="PS50181">
    <property type="entry name" value="FBOX"/>
    <property type="match status" value="1"/>
</dbReference>
<reference evidence="2 3" key="1">
    <citation type="journal article" date="2018" name="Biotechnol. Biofuels">
        <title>Integrative visual omics of the white-rot fungus Polyporus brumalis exposes the biotechnological potential of its oxidative enzymes for delignifying raw plant biomass.</title>
        <authorList>
            <person name="Miyauchi S."/>
            <person name="Rancon A."/>
            <person name="Drula E."/>
            <person name="Hage H."/>
            <person name="Chaduli D."/>
            <person name="Favel A."/>
            <person name="Grisel S."/>
            <person name="Henrissat B."/>
            <person name="Herpoel-Gimbert I."/>
            <person name="Ruiz-Duenas F.J."/>
            <person name="Chevret D."/>
            <person name="Hainaut M."/>
            <person name="Lin J."/>
            <person name="Wang M."/>
            <person name="Pangilinan J."/>
            <person name="Lipzen A."/>
            <person name="Lesage-Meessen L."/>
            <person name="Navarro D."/>
            <person name="Riley R."/>
            <person name="Grigoriev I.V."/>
            <person name="Zhou S."/>
            <person name="Raouche S."/>
            <person name="Rosso M.N."/>
        </authorList>
    </citation>
    <scope>NUCLEOTIDE SEQUENCE [LARGE SCALE GENOMIC DNA]</scope>
    <source>
        <strain evidence="2 3">BRFM 1820</strain>
    </source>
</reference>
<dbReference type="Gene3D" id="1.20.1280.50">
    <property type="match status" value="1"/>
</dbReference>
<dbReference type="InterPro" id="IPR032675">
    <property type="entry name" value="LRR_dom_sf"/>
</dbReference>
<evidence type="ECO:0000313" key="2">
    <source>
        <dbReference type="EMBL" id="RDX52754.1"/>
    </source>
</evidence>
<name>A0A371DJP2_9APHY</name>
<proteinExistence type="predicted"/>
<feature type="domain" description="F-box" evidence="1">
    <location>
        <begin position="46"/>
        <end position="95"/>
    </location>
</feature>
<dbReference type="PANTHER" id="PTHR38926:SF72">
    <property type="entry name" value="IM:7136021-RELATED"/>
    <property type="match status" value="1"/>
</dbReference>
<dbReference type="EMBL" id="KZ857389">
    <property type="protein sequence ID" value="RDX52754.1"/>
    <property type="molecule type" value="Genomic_DNA"/>
</dbReference>
<accession>A0A371DJP2</accession>
<dbReference type="AlphaFoldDB" id="A0A371DJP2"/>
<dbReference type="PANTHER" id="PTHR38926">
    <property type="entry name" value="F-BOX DOMAIN CONTAINING PROTEIN, EXPRESSED"/>
    <property type="match status" value="1"/>
</dbReference>